<evidence type="ECO:0000256" key="1">
    <source>
        <dbReference type="SAM" id="MobiDB-lite"/>
    </source>
</evidence>
<organism evidence="2 3">
    <name type="scientific">Tetradesmus obliquus</name>
    <name type="common">Green alga</name>
    <name type="synonym">Acutodesmus obliquus</name>
    <dbReference type="NCBI Taxonomy" id="3088"/>
    <lineage>
        <taxon>Eukaryota</taxon>
        <taxon>Viridiplantae</taxon>
        <taxon>Chlorophyta</taxon>
        <taxon>core chlorophytes</taxon>
        <taxon>Chlorophyceae</taxon>
        <taxon>CS clade</taxon>
        <taxon>Sphaeropleales</taxon>
        <taxon>Scenedesmaceae</taxon>
        <taxon>Tetradesmus</taxon>
    </lineage>
</organism>
<name>A0A383VIW5_TETOB</name>
<feature type="region of interest" description="Disordered" evidence="1">
    <location>
        <begin position="66"/>
        <end position="88"/>
    </location>
</feature>
<keyword evidence="3" id="KW-1185">Reference proteome</keyword>
<proteinExistence type="predicted"/>
<evidence type="ECO:0000313" key="3">
    <source>
        <dbReference type="Proteomes" id="UP000256970"/>
    </source>
</evidence>
<reference evidence="2 3" key="1">
    <citation type="submission" date="2016-10" db="EMBL/GenBank/DDBJ databases">
        <authorList>
            <person name="Cai Z."/>
        </authorList>
    </citation>
    <scope>NUCLEOTIDE SEQUENCE [LARGE SCALE GENOMIC DNA]</scope>
</reference>
<dbReference type="Proteomes" id="UP000256970">
    <property type="component" value="Unassembled WGS sequence"/>
</dbReference>
<dbReference type="EMBL" id="FNXT01000639">
    <property type="protein sequence ID" value="SZX65465.1"/>
    <property type="molecule type" value="Genomic_DNA"/>
</dbReference>
<protein>
    <submittedName>
        <fullName evidence="2">Uncharacterized protein</fullName>
    </submittedName>
</protein>
<gene>
    <name evidence="2" type="ORF">BQ4739_LOCUS5891</name>
</gene>
<evidence type="ECO:0000313" key="2">
    <source>
        <dbReference type="EMBL" id="SZX65465.1"/>
    </source>
</evidence>
<dbReference type="AlphaFoldDB" id="A0A383VIW5"/>
<accession>A0A383VIW5</accession>
<sequence length="105" mass="10666">MLEKIGHAAMLEVQHGIAPQAALAVMTQQLEQAGGSFKKLQKQQLAAAAAAAAGPKALPGQLVGAFSSHHNDAAGQQKLADASSSSRSIAAHPLMSISALTVTEE</sequence>